<feature type="compositionally biased region" description="Polar residues" evidence="1">
    <location>
        <begin position="43"/>
        <end position="61"/>
    </location>
</feature>
<evidence type="ECO:0000256" key="1">
    <source>
        <dbReference type="SAM" id="MobiDB-lite"/>
    </source>
</evidence>
<dbReference type="EMBL" id="RKHR01000004">
    <property type="protein sequence ID" value="ROS01324.1"/>
    <property type="molecule type" value="Genomic_DNA"/>
</dbReference>
<evidence type="ECO:0000313" key="2">
    <source>
        <dbReference type="EMBL" id="ROS01324.1"/>
    </source>
</evidence>
<name>A0A3N2DND8_9GAMM</name>
<organism evidence="2 3">
    <name type="scientific">Sinobacterium caligoides</name>
    <dbReference type="NCBI Taxonomy" id="933926"/>
    <lineage>
        <taxon>Bacteria</taxon>
        <taxon>Pseudomonadati</taxon>
        <taxon>Pseudomonadota</taxon>
        <taxon>Gammaproteobacteria</taxon>
        <taxon>Cellvibrionales</taxon>
        <taxon>Spongiibacteraceae</taxon>
        <taxon>Sinobacterium</taxon>
    </lineage>
</organism>
<proteinExistence type="predicted"/>
<sequence length="70" mass="7790">MLPTIASIALKHNVTNNAYILLFIMTRLVQRNDNDELAVGIETSSTTASSHLHQQAPNSSKGHGYQYYNE</sequence>
<reference evidence="2 3" key="1">
    <citation type="submission" date="2018-11" db="EMBL/GenBank/DDBJ databases">
        <title>Genomic Encyclopedia of Type Strains, Phase IV (KMG-IV): sequencing the most valuable type-strain genomes for metagenomic binning, comparative biology and taxonomic classification.</title>
        <authorList>
            <person name="Goeker M."/>
        </authorList>
    </citation>
    <scope>NUCLEOTIDE SEQUENCE [LARGE SCALE GENOMIC DNA]</scope>
    <source>
        <strain evidence="2 3">DSM 100316</strain>
    </source>
</reference>
<feature type="region of interest" description="Disordered" evidence="1">
    <location>
        <begin position="43"/>
        <end position="70"/>
    </location>
</feature>
<protein>
    <submittedName>
        <fullName evidence="2">Uncharacterized protein</fullName>
    </submittedName>
</protein>
<dbReference type="AlphaFoldDB" id="A0A3N2DND8"/>
<comment type="caution">
    <text evidence="2">The sequence shown here is derived from an EMBL/GenBank/DDBJ whole genome shotgun (WGS) entry which is preliminary data.</text>
</comment>
<accession>A0A3N2DND8</accession>
<dbReference type="Proteomes" id="UP000275394">
    <property type="component" value="Unassembled WGS sequence"/>
</dbReference>
<evidence type="ECO:0000313" key="3">
    <source>
        <dbReference type="Proteomes" id="UP000275394"/>
    </source>
</evidence>
<keyword evidence="3" id="KW-1185">Reference proteome</keyword>
<gene>
    <name evidence="2" type="ORF">EDC56_1759</name>
</gene>